<dbReference type="InterPro" id="IPR015797">
    <property type="entry name" value="NUDIX_hydrolase-like_dom_sf"/>
</dbReference>
<dbReference type="PROSITE" id="PS51462">
    <property type="entry name" value="NUDIX"/>
    <property type="match status" value="1"/>
</dbReference>
<evidence type="ECO:0000256" key="1">
    <source>
        <dbReference type="ARBA" id="ARBA00001946"/>
    </source>
</evidence>
<proteinExistence type="predicted"/>
<dbReference type="FunFam" id="3.90.79.10:FF:000024">
    <property type="entry name" value="ADP-ribose pyrophosphatase"/>
    <property type="match status" value="1"/>
</dbReference>
<dbReference type="GO" id="GO:0006753">
    <property type="term" value="P:nucleoside phosphate metabolic process"/>
    <property type="evidence" value="ECO:0007669"/>
    <property type="project" value="TreeGrafter"/>
</dbReference>
<dbReference type="CDD" id="cd03424">
    <property type="entry name" value="NUDIX_ADPRase_Nudt5_UGPPase_Nudt14"/>
    <property type="match status" value="1"/>
</dbReference>
<dbReference type="Proteomes" id="UP000286773">
    <property type="component" value="Unassembled WGS sequence"/>
</dbReference>
<keyword evidence="2" id="KW-0378">Hydrolase</keyword>
<dbReference type="AlphaFoldDB" id="A0A430AS54"/>
<dbReference type="Pfam" id="PF00293">
    <property type="entry name" value="NUDIX"/>
    <property type="match status" value="1"/>
</dbReference>
<comment type="cofactor">
    <cofactor evidence="1">
        <name>Mg(2+)</name>
        <dbReference type="ChEBI" id="CHEBI:18420"/>
    </cofactor>
</comment>
<dbReference type="GO" id="GO:0005829">
    <property type="term" value="C:cytosol"/>
    <property type="evidence" value="ECO:0007669"/>
    <property type="project" value="TreeGrafter"/>
</dbReference>
<dbReference type="Gene3D" id="3.90.79.10">
    <property type="entry name" value="Nucleoside Triphosphate Pyrophosphohydrolase"/>
    <property type="match status" value="1"/>
</dbReference>
<comment type="caution">
    <text evidence="4">The sequence shown here is derived from an EMBL/GenBank/DDBJ whole genome shotgun (WGS) entry which is preliminary data.</text>
</comment>
<evidence type="ECO:0000313" key="4">
    <source>
        <dbReference type="EMBL" id="RSU10891.1"/>
    </source>
</evidence>
<organism evidence="4 5">
    <name type="scientific">Vagococcus acidifermentans</name>
    <dbReference type="NCBI Taxonomy" id="564710"/>
    <lineage>
        <taxon>Bacteria</taxon>
        <taxon>Bacillati</taxon>
        <taxon>Bacillota</taxon>
        <taxon>Bacilli</taxon>
        <taxon>Lactobacillales</taxon>
        <taxon>Enterococcaceae</taxon>
        <taxon>Vagococcus</taxon>
    </lineage>
</organism>
<name>A0A430AS54_9ENTE</name>
<dbReference type="SUPFAM" id="SSF55811">
    <property type="entry name" value="Nudix"/>
    <property type="match status" value="1"/>
</dbReference>
<gene>
    <name evidence="4" type="ORF">CBF27_09355</name>
</gene>
<sequence length="188" mass="21307">MDRFKEKLMDFNEKTINRQEIFKGNIIDVALDEVELPNGKTAQRELVFHNGGVGLLALTAEQKIVLVKQFRKPLERTILEIPAGKIEQGETDPEAVAVRELEEETDYIAGSISPIADFILSPGFCDERHYLFLATDLKKSADPLPPDEDEFLEIIELTLAEAKQEIVRGTICDAKTMYAILYWESFMS</sequence>
<protein>
    <submittedName>
        <fullName evidence="4">ADP-ribose pyrophosphatase</fullName>
    </submittedName>
</protein>
<keyword evidence="5" id="KW-1185">Reference proteome</keyword>
<dbReference type="GO" id="GO:0019693">
    <property type="term" value="P:ribose phosphate metabolic process"/>
    <property type="evidence" value="ECO:0007669"/>
    <property type="project" value="TreeGrafter"/>
</dbReference>
<dbReference type="PANTHER" id="PTHR11839:SF18">
    <property type="entry name" value="NUDIX HYDROLASE DOMAIN-CONTAINING PROTEIN"/>
    <property type="match status" value="1"/>
</dbReference>
<dbReference type="PANTHER" id="PTHR11839">
    <property type="entry name" value="UDP/ADP-SUGAR PYROPHOSPHATASE"/>
    <property type="match status" value="1"/>
</dbReference>
<feature type="domain" description="Nudix hydrolase" evidence="3">
    <location>
        <begin position="48"/>
        <end position="179"/>
    </location>
</feature>
<evidence type="ECO:0000259" key="3">
    <source>
        <dbReference type="PROSITE" id="PS51462"/>
    </source>
</evidence>
<accession>A0A430AS54</accession>
<dbReference type="EMBL" id="NGKC01000010">
    <property type="protein sequence ID" value="RSU10891.1"/>
    <property type="molecule type" value="Genomic_DNA"/>
</dbReference>
<dbReference type="InterPro" id="IPR000086">
    <property type="entry name" value="NUDIX_hydrolase_dom"/>
</dbReference>
<reference evidence="4 5" key="1">
    <citation type="submission" date="2017-05" db="EMBL/GenBank/DDBJ databases">
        <title>Vagococcus spp. assemblies.</title>
        <authorList>
            <person name="Gulvik C.A."/>
        </authorList>
    </citation>
    <scope>NUCLEOTIDE SEQUENCE [LARGE SCALE GENOMIC DNA]</scope>
    <source>
        <strain evidence="4 5">LMG 24798</strain>
    </source>
</reference>
<evidence type="ECO:0000313" key="5">
    <source>
        <dbReference type="Proteomes" id="UP000286773"/>
    </source>
</evidence>
<dbReference type="GO" id="GO:0016787">
    <property type="term" value="F:hydrolase activity"/>
    <property type="evidence" value="ECO:0007669"/>
    <property type="project" value="UniProtKB-KW"/>
</dbReference>
<evidence type="ECO:0000256" key="2">
    <source>
        <dbReference type="ARBA" id="ARBA00022801"/>
    </source>
</evidence>